<feature type="domain" description="Helix-turn-helix" evidence="1">
    <location>
        <begin position="16"/>
        <end position="59"/>
    </location>
</feature>
<organism evidence="2 3">
    <name type="scientific">Planctopirus hydrillae</name>
    <dbReference type="NCBI Taxonomy" id="1841610"/>
    <lineage>
        <taxon>Bacteria</taxon>
        <taxon>Pseudomonadati</taxon>
        <taxon>Planctomycetota</taxon>
        <taxon>Planctomycetia</taxon>
        <taxon>Planctomycetales</taxon>
        <taxon>Planctomycetaceae</taxon>
        <taxon>Planctopirus</taxon>
    </lineage>
</organism>
<accession>A0A1C3EP05</accession>
<dbReference type="GO" id="GO:0003677">
    <property type="term" value="F:DNA binding"/>
    <property type="evidence" value="ECO:0007669"/>
    <property type="project" value="InterPro"/>
</dbReference>
<name>A0A1C3EP05_9PLAN</name>
<dbReference type="OrthoDB" id="1097811at2"/>
<dbReference type="RefSeq" id="WP_068846515.1">
    <property type="nucleotide sequence ID" value="NZ_LYDR01000039.1"/>
</dbReference>
<gene>
    <name evidence="2" type="ORF">A6X21_04740</name>
</gene>
<dbReference type="STRING" id="1841610.A6X21_04740"/>
<dbReference type="InterPro" id="IPR009061">
    <property type="entry name" value="DNA-bd_dom_put_sf"/>
</dbReference>
<sequence length="60" mass="6744">MPANQLPETLACDRVEAAKMLGLSLATIDRLVKAGSIPHRKIGRRVLFCRETLLKWLRGE</sequence>
<reference evidence="2 3" key="1">
    <citation type="submission" date="2016-05" db="EMBL/GenBank/DDBJ databases">
        <title>Genomic and physiological characterization of Planctopirus sp. isolated from fresh water lake.</title>
        <authorList>
            <person name="Subhash Y."/>
            <person name="Ramana C."/>
        </authorList>
    </citation>
    <scope>NUCLEOTIDE SEQUENCE [LARGE SCALE GENOMIC DNA]</scope>
    <source>
        <strain evidence="2 3">JC280</strain>
    </source>
</reference>
<dbReference type="SUPFAM" id="SSF46955">
    <property type="entry name" value="Putative DNA-binding domain"/>
    <property type="match status" value="1"/>
</dbReference>
<dbReference type="Proteomes" id="UP000094828">
    <property type="component" value="Unassembled WGS sequence"/>
</dbReference>
<dbReference type="EMBL" id="LYDR01000039">
    <property type="protein sequence ID" value="ODA34948.1"/>
    <property type="molecule type" value="Genomic_DNA"/>
</dbReference>
<keyword evidence="3" id="KW-1185">Reference proteome</keyword>
<protein>
    <recommendedName>
        <fullName evidence="1">Helix-turn-helix domain-containing protein</fullName>
    </recommendedName>
</protein>
<dbReference type="NCBIfam" id="TIGR01764">
    <property type="entry name" value="excise"/>
    <property type="match status" value="1"/>
</dbReference>
<dbReference type="AlphaFoldDB" id="A0A1C3EP05"/>
<proteinExistence type="predicted"/>
<comment type="caution">
    <text evidence="2">The sequence shown here is derived from an EMBL/GenBank/DDBJ whole genome shotgun (WGS) entry which is preliminary data.</text>
</comment>
<evidence type="ECO:0000313" key="2">
    <source>
        <dbReference type="EMBL" id="ODA34948.1"/>
    </source>
</evidence>
<evidence type="ECO:0000259" key="1">
    <source>
        <dbReference type="Pfam" id="PF12728"/>
    </source>
</evidence>
<dbReference type="Pfam" id="PF12728">
    <property type="entry name" value="HTH_17"/>
    <property type="match status" value="1"/>
</dbReference>
<dbReference type="InterPro" id="IPR010093">
    <property type="entry name" value="SinI_DNA-bd"/>
</dbReference>
<dbReference type="InterPro" id="IPR041657">
    <property type="entry name" value="HTH_17"/>
</dbReference>
<evidence type="ECO:0000313" key="3">
    <source>
        <dbReference type="Proteomes" id="UP000094828"/>
    </source>
</evidence>